<evidence type="ECO:0000313" key="3">
    <source>
        <dbReference type="Proteomes" id="UP000188532"/>
    </source>
</evidence>
<dbReference type="Proteomes" id="UP000188532">
    <property type="component" value="Unassembled WGS sequence"/>
</dbReference>
<dbReference type="AlphaFoldDB" id="A0A1V3X9G8"/>
<gene>
    <name evidence="2" type="ORF">BZL29_4307</name>
</gene>
<reference evidence="2 3" key="1">
    <citation type="submission" date="2017-02" db="EMBL/GenBank/DDBJ databases">
        <title>Complete genome sequences of Mycobacterium kansasii strains isolated from rhesus macaques.</title>
        <authorList>
            <person name="Panda A."/>
            <person name="Nagaraj S."/>
            <person name="Zhao X."/>
            <person name="Tettelin H."/>
            <person name="Detolla L.J."/>
        </authorList>
    </citation>
    <scope>NUCLEOTIDE SEQUENCE [LARGE SCALE GENOMIC DNA]</scope>
    <source>
        <strain evidence="2 3">11-3469</strain>
    </source>
</reference>
<protein>
    <submittedName>
        <fullName evidence="2">PilT domain protein</fullName>
    </submittedName>
</protein>
<evidence type="ECO:0000256" key="1">
    <source>
        <dbReference type="SAM" id="MobiDB-lite"/>
    </source>
</evidence>
<proteinExistence type="predicted"/>
<sequence length="266" mass="28694">MVVDASCLFEVVADTPRAGEIATRPGSDTDQVAPHVIDVEVMGVIRAQHLRGRMDSTAPPKPSPIYGTGPANDSGIAGCWSEHGNCAPRFADGTRSTWHWRRRSTRRCSRWTLGSPVRTGRIAGSRSSIPRGPRPRARLGHPSHGSGVEFDGQRCRAADSRDGLPRDGSAAARVRHQPGHGYQRFGEFDSGQMRTQARPGSSAHHRRRSASAPALPGDVQTIVVAENTGGRTRYRLLETVRQYALEKVGASGEADAVPPRLTQPSS</sequence>
<accession>A0A1V3X9G8</accession>
<evidence type="ECO:0000313" key="2">
    <source>
        <dbReference type="EMBL" id="OOK75091.1"/>
    </source>
</evidence>
<feature type="region of interest" description="Disordered" evidence="1">
    <location>
        <begin position="116"/>
        <end position="151"/>
    </location>
</feature>
<organism evidence="2 3">
    <name type="scientific">Mycobacterium kansasii</name>
    <dbReference type="NCBI Taxonomy" id="1768"/>
    <lineage>
        <taxon>Bacteria</taxon>
        <taxon>Bacillati</taxon>
        <taxon>Actinomycetota</taxon>
        <taxon>Actinomycetes</taxon>
        <taxon>Mycobacteriales</taxon>
        <taxon>Mycobacteriaceae</taxon>
        <taxon>Mycobacterium</taxon>
    </lineage>
</organism>
<name>A0A1V3X9G8_MYCKA</name>
<feature type="region of interest" description="Disordered" evidence="1">
    <location>
        <begin position="180"/>
        <end position="215"/>
    </location>
</feature>
<comment type="caution">
    <text evidence="2">The sequence shown here is derived from an EMBL/GenBank/DDBJ whole genome shotgun (WGS) entry which is preliminary data.</text>
</comment>
<dbReference type="EMBL" id="MVBN01000004">
    <property type="protein sequence ID" value="OOK75091.1"/>
    <property type="molecule type" value="Genomic_DNA"/>
</dbReference>